<dbReference type="PROSITE" id="PS50977">
    <property type="entry name" value="HTH_TETR_2"/>
    <property type="match status" value="1"/>
</dbReference>
<feature type="DNA-binding region" description="H-T-H motif" evidence="2">
    <location>
        <begin position="35"/>
        <end position="54"/>
    </location>
</feature>
<comment type="caution">
    <text evidence="4">The sequence shown here is derived from an EMBL/GenBank/DDBJ whole genome shotgun (WGS) entry which is preliminary data.</text>
</comment>
<dbReference type="InterPro" id="IPR001647">
    <property type="entry name" value="HTH_TetR"/>
</dbReference>
<dbReference type="EMBL" id="BKCN01000011">
    <property type="protein sequence ID" value="GER04543.1"/>
    <property type="molecule type" value="Genomic_DNA"/>
</dbReference>
<reference evidence="4 5" key="1">
    <citation type="submission" date="2019-09" db="EMBL/GenBank/DDBJ databases">
        <title>NBRP : Genome information of microbial organism related human and environment.</title>
        <authorList>
            <person name="Hattori M."/>
            <person name="Oshima K."/>
            <person name="Inaba H."/>
            <person name="Suda W."/>
            <person name="Sakamoto M."/>
            <person name="Iino T."/>
            <person name="Kitahara M."/>
            <person name="Oshida Y."/>
            <person name="Iida T."/>
            <person name="Kudo T."/>
            <person name="Itoh T."/>
            <person name="Ohkuma M."/>
        </authorList>
    </citation>
    <scope>NUCLEOTIDE SEQUENCE [LARGE SCALE GENOMIC DNA]</scope>
    <source>
        <strain evidence="4 5">Q-1</strain>
    </source>
</reference>
<dbReference type="Gene3D" id="1.10.357.10">
    <property type="entry name" value="Tetracycline Repressor, domain 2"/>
    <property type="match status" value="1"/>
</dbReference>
<dbReference type="SUPFAM" id="SSF46689">
    <property type="entry name" value="Homeodomain-like"/>
    <property type="match status" value="1"/>
</dbReference>
<dbReference type="PANTHER" id="PTHR30055">
    <property type="entry name" value="HTH-TYPE TRANSCRIPTIONAL REGULATOR RUTR"/>
    <property type="match status" value="1"/>
</dbReference>
<sequence>MPLRNPKEQIRRANEAHILQAAEQVFAQYGYRGATMDGIAEAAGVPKANVHYYFANKKRLYQRVMAGVFDAVIEACAAFDRNPEPAEALRDFVVSHMELARNRPDAAGVGDGRSHRGARICPMM</sequence>
<evidence type="ECO:0000256" key="1">
    <source>
        <dbReference type="ARBA" id="ARBA00023125"/>
    </source>
</evidence>
<protein>
    <recommendedName>
        <fullName evidence="3">HTH tetR-type domain-containing protein</fullName>
    </recommendedName>
</protein>
<name>A0A5A7N864_9PROT</name>
<keyword evidence="5" id="KW-1185">Reference proteome</keyword>
<dbReference type="GO" id="GO:0003700">
    <property type="term" value="F:DNA-binding transcription factor activity"/>
    <property type="evidence" value="ECO:0007669"/>
    <property type="project" value="TreeGrafter"/>
</dbReference>
<gene>
    <name evidence="4" type="ORF">JCM17846_22250</name>
</gene>
<dbReference type="Pfam" id="PF00440">
    <property type="entry name" value="TetR_N"/>
    <property type="match status" value="1"/>
</dbReference>
<proteinExistence type="predicted"/>
<evidence type="ECO:0000313" key="5">
    <source>
        <dbReference type="Proteomes" id="UP000324996"/>
    </source>
</evidence>
<accession>A0A5A7N864</accession>
<dbReference type="AlphaFoldDB" id="A0A5A7N864"/>
<keyword evidence="1 2" id="KW-0238">DNA-binding</keyword>
<dbReference type="PRINTS" id="PR00455">
    <property type="entry name" value="HTHTETR"/>
</dbReference>
<evidence type="ECO:0000313" key="4">
    <source>
        <dbReference type="EMBL" id="GER04543.1"/>
    </source>
</evidence>
<dbReference type="InterPro" id="IPR009057">
    <property type="entry name" value="Homeodomain-like_sf"/>
</dbReference>
<feature type="domain" description="HTH tetR-type" evidence="3">
    <location>
        <begin position="12"/>
        <end position="72"/>
    </location>
</feature>
<evidence type="ECO:0000256" key="2">
    <source>
        <dbReference type="PROSITE-ProRule" id="PRU00335"/>
    </source>
</evidence>
<dbReference type="InterPro" id="IPR050109">
    <property type="entry name" value="HTH-type_TetR-like_transc_reg"/>
</dbReference>
<dbReference type="GO" id="GO:0000976">
    <property type="term" value="F:transcription cis-regulatory region binding"/>
    <property type="evidence" value="ECO:0007669"/>
    <property type="project" value="TreeGrafter"/>
</dbReference>
<dbReference type="RefSeq" id="WP_313981261.1">
    <property type="nucleotide sequence ID" value="NZ_BKCN01000011.1"/>
</dbReference>
<dbReference type="PANTHER" id="PTHR30055:SF196">
    <property type="entry name" value="HTH-TYPE TRANSCRIPTIONAL REGULATOR RUTR"/>
    <property type="match status" value="1"/>
</dbReference>
<organism evidence="4 5">
    <name type="scientific">Iodidimonas nitroreducens</name>
    <dbReference type="NCBI Taxonomy" id="1236968"/>
    <lineage>
        <taxon>Bacteria</taxon>
        <taxon>Pseudomonadati</taxon>
        <taxon>Pseudomonadota</taxon>
        <taxon>Alphaproteobacteria</taxon>
        <taxon>Iodidimonadales</taxon>
        <taxon>Iodidimonadaceae</taxon>
        <taxon>Iodidimonas</taxon>
    </lineage>
</organism>
<dbReference type="Proteomes" id="UP000324996">
    <property type="component" value="Unassembled WGS sequence"/>
</dbReference>
<evidence type="ECO:0000259" key="3">
    <source>
        <dbReference type="PROSITE" id="PS50977"/>
    </source>
</evidence>